<comment type="catalytic activity">
    <reaction evidence="6">
        <text>a 6-phospho-beta-D-galactoside + H2O = D-galactose 6-phosphate + an alcohol</text>
        <dbReference type="Rhea" id="RHEA:24568"/>
        <dbReference type="ChEBI" id="CHEBI:15377"/>
        <dbReference type="ChEBI" id="CHEBI:30879"/>
        <dbReference type="ChEBI" id="CHEBI:58534"/>
        <dbReference type="ChEBI" id="CHEBI:91004"/>
        <dbReference type="EC" id="3.2.1.85"/>
    </reaction>
</comment>
<reference evidence="7 8" key="1">
    <citation type="submission" date="2009-01" db="EMBL/GenBank/DDBJ databases">
        <authorList>
            <person name="Qin X."/>
            <person name="Bachman B."/>
            <person name="Battles P."/>
            <person name="Bell A."/>
            <person name="Bess C."/>
            <person name="Bickham C."/>
            <person name="Chaboub L."/>
            <person name="Chen D."/>
            <person name="Coyle M."/>
            <person name="Deiros D.R."/>
            <person name="Dinh H."/>
            <person name="Forbes L."/>
            <person name="Fowler G."/>
            <person name="Francisco L."/>
            <person name="Fu Q."/>
            <person name="Gubbala S."/>
            <person name="Hale W."/>
            <person name="Han Y."/>
            <person name="Hemphill L."/>
            <person name="Highlander S.K."/>
            <person name="Hirani K."/>
            <person name="Hogues M."/>
            <person name="Jackson L."/>
            <person name="Jakkamsetti A."/>
            <person name="Javaid M."/>
            <person name="Jiang H."/>
            <person name="Korchina V."/>
            <person name="Kovar C."/>
            <person name="Lara F."/>
            <person name="Lee S."/>
            <person name="Mata R."/>
            <person name="Mathew T."/>
            <person name="Moen C."/>
            <person name="Morales K."/>
            <person name="Munidasa M."/>
            <person name="Nazareth L."/>
            <person name="Ngo R."/>
            <person name="Nguyen L."/>
            <person name="Okwuonu G."/>
            <person name="Ongeri F."/>
            <person name="Patil S."/>
            <person name="Petrosino J."/>
            <person name="Pham C."/>
            <person name="Pham P."/>
            <person name="Pu L.-L."/>
            <person name="Puazo M."/>
            <person name="Raj R."/>
            <person name="Reid J."/>
            <person name="Rouhana J."/>
            <person name="Saada N."/>
            <person name="Shang Y."/>
            <person name="Simmons D."/>
            <person name="Thornton R."/>
            <person name="Warren J."/>
            <person name="Weissenberger G."/>
            <person name="Zhang J."/>
            <person name="Zhang L."/>
            <person name="Zhou C."/>
            <person name="Zhu D."/>
            <person name="Muzny D."/>
            <person name="Worley K."/>
            <person name="Gibbs R."/>
        </authorList>
    </citation>
    <scope>NUCLEOTIDE SEQUENCE [LARGE SCALE GENOMIC DNA]</scope>
    <source>
        <strain evidence="7 8">ATCC 33200</strain>
    </source>
</reference>
<dbReference type="UniPathway" id="UPA00542">
    <property type="reaction ID" value="UER00605"/>
</dbReference>
<dbReference type="PROSITE" id="PS00572">
    <property type="entry name" value="GLYCOSYL_HYDROL_F1_1"/>
    <property type="match status" value="1"/>
</dbReference>
<evidence type="ECO:0000256" key="1">
    <source>
        <dbReference type="ARBA" id="ARBA00010838"/>
    </source>
</evidence>
<proteinExistence type="inferred from homology"/>
<evidence type="ECO:0000256" key="4">
    <source>
        <dbReference type="PROSITE-ProRule" id="PRU10055"/>
    </source>
</evidence>
<keyword evidence="3 5" id="KW-0326">Glycosidase</keyword>
<dbReference type="EMBL" id="ACGR01000044">
    <property type="protein sequence ID" value="EEJ59087.1"/>
    <property type="molecule type" value="Genomic_DNA"/>
</dbReference>
<dbReference type="PANTHER" id="PTHR10353:SF36">
    <property type="entry name" value="LP05116P"/>
    <property type="match status" value="1"/>
</dbReference>
<evidence type="ECO:0000256" key="6">
    <source>
        <dbReference type="RuleBase" id="RU004469"/>
    </source>
</evidence>
<dbReference type="HOGENOM" id="CLU_001859_1_3_9"/>
<organism evidence="7 8">
    <name type="scientific">Lactobacillus johnsonii ATCC 33200</name>
    <dbReference type="NCBI Taxonomy" id="525330"/>
    <lineage>
        <taxon>Bacteria</taxon>
        <taxon>Bacillati</taxon>
        <taxon>Bacillota</taxon>
        <taxon>Bacilli</taxon>
        <taxon>Lactobacillales</taxon>
        <taxon>Lactobacillaceae</taxon>
        <taxon>Lactobacillus</taxon>
    </lineage>
</organism>
<dbReference type="Gene3D" id="3.20.20.80">
    <property type="entry name" value="Glycosidases"/>
    <property type="match status" value="1"/>
</dbReference>
<accession>C2E7P5</accession>
<comment type="pathway">
    <text evidence="6">Carbohydrate metabolism; lactose degradation; D-galactose 6-phosphate and beta-D-glucose from lactose 6-phosphate: step 1/1.</text>
</comment>
<dbReference type="GO" id="GO:0008422">
    <property type="term" value="F:beta-glucosidase activity"/>
    <property type="evidence" value="ECO:0007669"/>
    <property type="project" value="TreeGrafter"/>
</dbReference>
<dbReference type="InterPro" id="IPR018120">
    <property type="entry name" value="Glyco_hydro_1_AS"/>
</dbReference>
<protein>
    <recommendedName>
        <fullName evidence="6">6-phospho-beta-galactosidase</fullName>
        <ecNumber evidence="6">3.2.1.85</ecNumber>
    </recommendedName>
</protein>
<dbReference type="EC" id="3.2.1.85" evidence="6"/>
<dbReference type="Proteomes" id="UP000003491">
    <property type="component" value="Unassembled WGS sequence"/>
</dbReference>
<dbReference type="PANTHER" id="PTHR10353">
    <property type="entry name" value="GLYCOSYL HYDROLASE"/>
    <property type="match status" value="1"/>
</dbReference>
<gene>
    <name evidence="7" type="primary">lacG</name>
    <name evidence="7" type="ORF">HMPREF0528_1769</name>
</gene>
<evidence type="ECO:0000313" key="7">
    <source>
        <dbReference type="EMBL" id="EEJ59087.1"/>
    </source>
</evidence>
<dbReference type="InterPro" id="IPR017853">
    <property type="entry name" value="GH"/>
</dbReference>
<evidence type="ECO:0000256" key="2">
    <source>
        <dbReference type="ARBA" id="ARBA00022801"/>
    </source>
</evidence>
<dbReference type="PROSITE" id="PS00653">
    <property type="entry name" value="GLYCOSYL_HYDROL_F1_2"/>
    <property type="match status" value="1"/>
</dbReference>
<feature type="active site" description="Nucleophile" evidence="4">
    <location>
        <position position="391"/>
    </location>
</feature>
<dbReference type="PRINTS" id="PR00131">
    <property type="entry name" value="GLHYDRLASE1"/>
</dbReference>
<comment type="similarity">
    <text evidence="1">Belongs to the glycosyl hydrolase 1 family.</text>
</comment>
<dbReference type="FunFam" id="3.20.20.80:FF:000004">
    <property type="entry name" value="Beta-glucosidase 6-phospho-beta-glucosidase"/>
    <property type="match status" value="1"/>
</dbReference>
<dbReference type="InterPro" id="IPR033132">
    <property type="entry name" value="GH_1_N_CS"/>
</dbReference>
<dbReference type="InterPro" id="IPR001360">
    <property type="entry name" value="Glyco_hydro_1"/>
</dbReference>
<dbReference type="AlphaFoldDB" id="C2E7P5"/>
<dbReference type="Pfam" id="PF00232">
    <property type="entry name" value="Glyco_hydro_1"/>
    <property type="match status" value="1"/>
</dbReference>
<evidence type="ECO:0000313" key="8">
    <source>
        <dbReference type="Proteomes" id="UP000003491"/>
    </source>
</evidence>
<sequence length="489" mass="57047">MMKRKMKIRQEVYQMQQFKFPKDFYFGGATAAYQCEGATKEDGKGEVIWDKYLREQGTINPDPACDFYHRYPEDLDLCKKFQINAIRVSIDWARIFPAGEGKIELRGVEYYHKLFKKCRENGVEPFVTLHHFDTPQALQDKGGWLSQEMLDAFVEYAKFCFKEYADEVRYWITINEPTSMAGQQYVSGTFPPAYKDQFDKCFEAEYNQNLVHARIVNAYKEAGYTGQIGIVHALQTVYPSTDSKGDKHAAELKDVLENKFYLDGTLAGKYSKKTLALVKEIIEANDQKMIEIKPEDEKVLLKAAKQLDFVGVNYYFSKFMKEYHGDTEIVHNGTGKKGTDVNRMKGVGEEIHPKDLPATDWDWIIYPQGMYDQLKRIYDDYPLVHSMYITENGMGYKDKFESEDKIVDDTPRIKYLRNHMEQVAKAIKAGIPVNGYFVWSLQDMFSWTNGYSKRYGLFYVDFKTQKRYAKKSAYWYKELAETREIPPID</sequence>
<dbReference type="InterPro" id="IPR005928">
    <property type="entry name" value="6P-beta-galactosidase"/>
</dbReference>
<comment type="caution">
    <text evidence="7">The sequence shown here is derived from an EMBL/GenBank/DDBJ whole genome shotgun (WGS) entry which is preliminary data.</text>
</comment>
<dbReference type="GO" id="GO:0033920">
    <property type="term" value="F:6-phospho-beta-galactosidase activity"/>
    <property type="evidence" value="ECO:0007669"/>
    <property type="project" value="UniProtKB-EC"/>
</dbReference>
<dbReference type="SUPFAM" id="SSF51445">
    <property type="entry name" value="(Trans)glycosidases"/>
    <property type="match status" value="1"/>
</dbReference>
<evidence type="ECO:0000256" key="3">
    <source>
        <dbReference type="ARBA" id="ARBA00023295"/>
    </source>
</evidence>
<dbReference type="GO" id="GO:0019512">
    <property type="term" value="P:lactose catabolic process via tagatose-6-phosphate"/>
    <property type="evidence" value="ECO:0007669"/>
    <property type="project" value="InterPro"/>
</dbReference>
<keyword evidence="2 5" id="KW-0378">Hydrolase</keyword>
<dbReference type="GO" id="GO:0005829">
    <property type="term" value="C:cytosol"/>
    <property type="evidence" value="ECO:0007669"/>
    <property type="project" value="TreeGrafter"/>
</dbReference>
<dbReference type="NCBIfam" id="NF010036">
    <property type="entry name" value="PRK13511.1"/>
    <property type="match status" value="1"/>
</dbReference>
<evidence type="ECO:0000256" key="5">
    <source>
        <dbReference type="RuleBase" id="RU004468"/>
    </source>
</evidence>
<name>C2E7P5_LACJH</name>
<dbReference type="NCBIfam" id="TIGR01233">
    <property type="entry name" value="lacG"/>
    <property type="match status" value="1"/>
</dbReference>